<reference evidence="1 2" key="1">
    <citation type="journal article" date="2018" name="Sci. Data">
        <title>The draft genome sequence of cork oak.</title>
        <authorList>
            <person name="Ramos A.M."/>
            <person name="Usie A."/>
            <person name="Barbosa P."/>
            <person name="Barros P.M."/>
            <person name="Capote T."/>
            <person name="Chaves I."/>
            <person name="Simoes F."/>
            <person name="Abreu I."/>
            <person name="Carrasquinho I."/>
            <person name="Faro C."/>
            <person name="Guimaraes J.B."/>
            <person name="Mendonca D."/>
            <person name="Nobrega F."/>
            <person name="Rodrigues L."/>
            <person name="Saibo N.J.M."/>
            <person name="Varela M.C."/>
            <person name="Egas C."/>
            <person name="Matos J."/>
            <person name="Miguel C.M."/>
            <person name="Oliveira M.M."/>
            <person name="Ricardo C.P."/>
            <person name="Goncalves S."/>
        </authorList>
    </citation>
    <scope>NUCLEOTIDE SEQUENCE [LARGE SCALE GENOMIC DNA]</scope>
    <source>
        <strain evidence="2">cv. HL8</strain>
    </source>
</reference>
<proteinExistence type="predicted"/>
<sequence>MKVWHLLRLVFSVPTYAPRRSVSKSQEQPVISGPPPPLVSETLISSTNANENSCNKDYLGV</sequence>
<name>A0AAW0LR48_QUESU</name>
<keyword evidence="2" id="KW-1185">Reference proteome</keyword>
<dbReference type="EMBL" id="PKMF04000058">
    <property type="protein sequence ID" value="KAK7854193.1"/>
    <property type="molecule type" value="Genomic_DNA"/>
</dbReference>
<organism evidence="1 2">
    <name type="scientific">Quercus suber</name>
    <name type="common">Cork oak</name>
    <dbReference type="NCBI Taxonomy" id="58331"/>
    <lineage>
        <taxon>Eukaryota</taxon>
        <taxon>Viridiplantae</taxon>
        <taxon>Streptophyta</taxon>
        <taxon>Embryophyta</taxon>
        <taxon>Tracheophyta</taxon>
        <taxon>Spermatophyta</taxon>
        <taxon>Magnoliopsida</taxon>
        <taxon>eudicotyledons</taxon>
        <taxon>Gunneridae</taxon>
        <taxon>Pentapetalae</taxon>
        <taxon>rosids</taxon>
        <taxon>fabids</taxon>
        <taxon>Fagales</taxon>
        <taxon>Fagaceae</taxon>
        <taxon>Quercus</taxon>
    </lineage>
</organism>
<evidence type="ECO:0000313" key="1">
    <source>
        <dbReference type="EMBL" id="KAK7854193.1"/>
    </source>
</evidence>
<comment type="caution">
    <text evidence="1">The sequence shown here is derived from an EMBL/GenBank/DDBJ whole genome shotgun (WGS) entry which is preliminary data.</text>
</comment>
<gene>
    <name evidence="1" type="ORF">CFP56_033400</name>
</gene>
<dbReference type="Proteomes" id="UP000237347">
    <property type="component" value="Unassembled WGS sequence"/>
</dbReference>
<dbReference type="AlphaFoldDB" id="A0AAW0LR48"/>
<evidence type="ECO:0000313" key="2">
    <source>
        <dbReference type="Proteomes" id="UP000237347"/>
    </source>
</evidence>
<accession>A0AAW0LR48</accession>
<protein>
    <submittedName>
        <fullName evidence="1">Uncharacterized protein</fullName>
    </submittedName>
</protein>